<reference evidence="1 2" key="1">
    <citation type="submission" date="2016-10" db="EMBL/GenBank/DDBJ databases">
        <authorList>
            <person name="de Groot N.N."/>
        </authorList>
    </citation>
    <scope>NUCLEOTIDE SEQUENCE [LARGE SCALE GENOMIC DNA]</scope>
    <source>
        <strain evidence="1 2">Nl18</strain>
    </source>
</reference>
<evidence type="ECO:0000313" key="1">
    <source>
        <dbReference type="EMBL" id="SEM74734.1"/>
    </source>
</evidence>
<name>A0A1H8AXV6_9PROT</name>
<dbReference type="AlphaFoldDB" id="A0A1H8AXV6"/>
<dbReference type="Proteomes" id="UP000183898">
    <property type="component" value="Unassembled WGS sequence"/>
</dbReference>
<evidence type="ECO:0000313" key="2">
    <source>
        <dbReference type="Proteomes" id="UP000183898"/>
    </source>
</evidence>
<dbReference type="RefSeq" id="WP_074743605.1">
    <property type="nucleotide sequence ID" value="NZ_FOCT01000001.1"/>
</dbReference>
<proteinExistence type="predicted"/>
<protein>
    <submittedName>
        <fullName evidence="1">Uncharacterized protein</fullName>
    </submittedName>
</protein>
<dbReference type="EMBL" id="FOCT01000001">
    <property type="protein sequence ID" value="SEM74734.1"/>
    <property type="molecule type" value="Genomic_DNA"/>
</dbReference>
<gene>
    <name evidence="1" type="ORF">SAMN05216404_10143</name>
</gene>
<organism evidence="1 2">
    <name type="scientific">Nitrosospira multiformis</name>
    <dbReference type="NCBI Taxonomy" id="1231"/>
    <lineage>
        <taxon>Bacteria</taxon>
        <taxon>Pseudomonadati</taxon>
        <taxon>Pseudomonadota</taxon>
        <taxon>Betaproteobacteria</taxon>
        <taxon>Nitrosomonadales</taxon>
        <taxon>Nitrosomonadaceae</taxon>
        <taxon>Nitrosospira</taxon>
    </lineage>
</organism>
<sequence>MATFSAPDLNSKAMPMGNYGNAAVVYGTATPSSGVIGSIYRPVRIPAGMSVTALRIVNDDLDTGGTTFAVKIGYTPVDPGQGPVEDDDYFSAGTTILSGVALTDLRFQPIKFEKDVYVILTVTSPATAFASGNITAIVTGEATGIK</sequence>
<accession>A0A1H8AXV6</accession>